<protein>
    <submittedName>
        <fullName evidence="2">Uncharacterized protein</fullName>
    </submittedName>
</protein>
<keyword evidence="3" id="KW-1185">Reference proteome</keyword>
<sequence length="68" mass="7807">MSSVSDYLDVQMENLIPSLRYFKNHFFGSPQTPKKHIIIDENNSNNNKCHSQANENKPTATRRSSIIV</sequence>
<organism evidence="2 3">
    <name type="scientific">Dictyostelium purpureum</name>
    <name type="common">Slime mold</name>
    <dbReference type="NCBI Taxonomy" id="5786"/>
    <lineage>
        <taxon>Eukaryota</taxon>
        <taxon>Amoebozoa</taxon>
        <taxon>Evosea</taxon>
        <taxon>Eumycetozoa</taxon>
        <taxon>Dictyostelia</taxon>
        <taxon>Dictyosteliales</taxon>
        <taxon>Dictyosteliaceae</taxon>
        <taxon>Dictyostelium</taxon>
    </lineage>
</organism>
<dbReference type="GeneID" id="10508858"/>
<reference evidence="3" key="1">
    <citation type="journal article" date="2011" name="Genome Biol.">
        <title>Comparative genomics of the social amoebae Dictyostelium discoideum and Dictyostelium purpureum.</title>
        <authorList>
            <consortium name="US DOE Joint Genome Institute (JGI-PGF)"/>
            <person name="Sucgang R."/>
            <person name="Kuo A."/>
            <person name="Tian X."/>
            <person name="Salerno W."/>
            <person name="Parikh A."/>
            <person name="Feasley C.L."/>
            <person name="Dalin E."/>
            <person name="Tu H."/>
            <person name="Huang E."/>
            <person name="Barry K."/>
            <person name="Lindquist E."/>
            <person name="Shapiro H."/>
            <person name="Bruce D."/>
            <person name="Schmutz J."/>
            <person name="Salamov A."/>
            <person name="Fey P."/>
            <person name="Gaudet P."/>
            <person name="Anjard C."/>
            <person name="Babu M.M."/>
            <person name="Basu S."/>
            <person name="Bushmanova Y."/>
            <person name="van der Wel H."/>
            <person name="Katoh-Kurasawa M."/>
            <person name="Dinh C."/>
            <person name="Coutinho P.M."/>
            <person name="Saito T."/>
            <person name="Elias M."/>
            <person name="Schaap P."/>
            <person name="Kay R.R."/>
            <person name="Henrissat B."/>
            <person name="Eichinger L."/>
            <person name="Rivero F."/>
            <person name="Putnam N.H."/>
            <person name="West C.M."/>
            <person name="Loomis W.F."/>
            <person name="Chisholm R.L."/>
            <person name="Shaulsky G."/>
            <person name="Strassmann J.E."/>
            <person name="Queller D.C."/>
            <person name="Kuspa A."/>
            <person name="Grigoriev I.V."/>
        </authorList>
    </citation>
    <scope>NUCLEOTIDE SEQUENCE [LARGE SCALE GENOMIC DNA]</scope>
    <source>
        <strain evidence="3">QSDP1</strain>
    </source>
</reference>
<dbReference type="VEuPathDB" id="AmoebaDB:DICPUDRAFT_155544"/>
<evidence type="ECO:0000313" key="3">
    <source>
        <dbReference type="Proteomes" id="UP000001064"/>
    </source>
</evidence>
<feature type="region of interest" description="Disordered" evidence="1">
    <location>
        <begin position="43"/>
        <end position="68"/>
    </location>
</feature>
<gene>
    <name evidence="2" type="ORF">DICPUDRAFT_155544</name>
</gene>
<dbReference type="InParanoid" id="F0ZUA2"/>
<dbReference type="Proteomes" id="UP000001064">
    <property type="component" value="Unassembled WGS sequence"/>
</dbReference>
<dbReference type="EMBL" id="GL871191">
    <property type="protein sequence ID" value="EGC32472.1"/>
    <property type="molecule type" value="Genomic_DNA"/>
</dbReference>
<dbReference type="KEGG" id="dpp:DICPUDRAFT_155544"/>
<dbReference type="AlphaFoldDB" id="F0ZUA2"/>
<dbReference type="RefSeq" id="XP_003291006.1">
    <property type="nucleotide sequence ID" value="XM_003290958.1"/>
</dbReference>
<evidence type="ECO:0000256" key="1">
    <source>
        <dbReference type="SAM" id="MobiDB-lite"/>
    </source>
</evidence>
<accession>F0ZUA2</accession>
<evidence type="ECO:0000313" key="2">
    <source>
        <dbReference type="EMBL" id="EGC32472.1"/>
    </source>
</evidence>
<name>F0ZUA2_DICPU</name>
<proteinExistence type="predicted"/>